<keyword evidence="2" id="KW-1185">Reference proteome</keyword>
<sequence length="95" mass="10424">MSQSNDRLEPCLVAVDSHMLSVVDDYIQSYSSECESLGYALNALNTALADDPTSKGVLTAVQSALFRISQHAEETSEGIMEQLILLPEIKVNDYE</sequence>
<evidence type="ECO:0000313" key="1">
    <source>
        <dbReference type="EMBL" id="ABE75406.1"/>
    </source>
</evidence>
<reference evidence="1" key="1">
    <citation type="submission" date="2006-03" db="EMBL/GenBank/DDBJ databases">
        <title>Complete sequence of chromosome of Psychrobacter cryohalolentis K5.</title>
        <authorList>
            <consortium name="US DOE Joint Genome Institute"/>
            <person name="Copeland A."/>
            <person name="Lucas S."/>
            <person name="Lapidus A."/>
            <person name="Barry K."/>
            <person name="Detter J.C."/>
            <person name="Glavina del Rio T."/>
            <person name="Hammon N."/>
            <person name="Israni S."/>
            <person name="Dalin E."/>
            <person name="Tice H."/>
            <person name="Pitluck S."/>
            <person name="Brettin T."/>
            <person name="Bruce D."/>
            <person name="Han C."/>
            <person name="Tapia R."/>
            <person name="Sims D.R."/>
            <person name="Gilna P."/>
            <person name="Schmutz J."/>
            <person name="Larimer F."/>
            <person name="Land M."/>
            <person name="Hauser L."/>
            <person name="Kyrpides N."/>
            <person name="Kim E."/>
            <person name="Richardson P."/>
        </authorList>
    </citation>
    <scope>NUCLEOTIDE SEQUENCE</scope>
    <source>
        <strain evidence="1">K5</strain>
    </source>
</reference>
<dbReference type="EMBL" id="CP000323">
    <property type="protein sequence ID" value="ABE75406.1"/>
    <property type="molecule type" value="Genomic_DNA"/>
</dbReference>
<organism evidence="1 2">
    <name type="scientific">Psychrobacter cryohalolentis (strain ATCC BAA-1226 / DSM 17306 / VKM B-2378 / K5)</name>
    <dbReference type="NCBI Taxonomy" id="335284"/>
    <lineage>
        <taxon>Bacteria</taxon>
        <taxon>Pseudomonadati</taxon>
        <taxon>Pseudomonadota</taxon>
        <taxon>Gammaproteobacteria</taxon>
        <taxon>Moraxellales</taxon>
        <taxon>Moraxellaceae</taxon>
        <taxon>Psychrobacter</taxon>
    </lineage>
</organism>
<dbReference type="KEGG" id="pcr:Pcryo_1629"/>
<accession>Q1QA97</accession>
<dbReference type="Proteomes" id="UP000002425">
    <property type="component" value="Chromosome"/>
</dbReference>
<dbReference type="RefSeq" id="WP_011513955.1">
    <property type="nucleotide sequence ID" value="NC_007969.1"/>
</dbReference>
<gene>
    <name evidence="1" type="ordered locus">Pcryo_1629</name>
</gene>
<dbReference type="HOGENOM" id="CLU_2370723_0_0_6"/>
<dbReference type="AlphaFoldDB" id="Q1QA97"/>
<evidence type="ECO:0000313" key="2">
    <source>
        <dbReference type="Proteomes" id="UP000002425"/>
    </source>
</evidence>
<dbReference type="STRING" id="335284.Pcryo_1629"/>
<protein>
    <submittedName>
        <fullName evidence="1">Uncharacterized protein</fullName>
    </submittedName>
</protein>
<proteinExistence type="predicted"/>
<name>Q1QA97_PSYCK</name>